<dbReference type="OrthoDB" id="470585at2759"/>
<dbReference type="InterPro" id="IPR012337">
    <property type="entry name" value="RNaseH-like_sf"/>
</dbReference>
<name>A0A1Q9DRC7_SYMMI</name>
<dbReference type="PROSITE" id="PS50994">
    <property type="entry name" value="INTEGRASE"/>
    <property type="match status" value="1"/>
</dbReference>
<feature type="compositionally biased region" description="Basic and acidic residues" evidence="1">
    <location>
        <begin position="413"/>
        <end position="426"/>
    </location>
</feature>
<dbReference type="SUPFAM" id="SSF53098">
    <property type="entry name" value="Ribonuclease H-like"/>
    <property type="match status" value="1"/>
</dbReference>
<dbReference type="Proteomes" id="UP000186817">
    <property type="component" value="Unassembled WGS sequence"/>
</dbReference>
<dbReference type="Gene3D" id="3.30.420.10">
    <property type="entry name" value="Ribonuclease H-like superfamily/Ribonuclease H"/>
    <property type="match status" value="1"/>
</dbReference>
<feature type="compositionally biased region" description="Basic and acidic residues" evidence="1">
    <location>
        <begin position="1473"/>
        <end position="1497"/>
    </location>
</feature>
<protein>
    <recommendedName>
        <fullName evidence="2">Integrase catalytic domain-containing protein</fullName>
    </recommendedName>
</protein>
<evidence type="ECO:0000313" key="3">
    <source>
        <dbReference type="EMBL" id="OLP97698.1"/>
    </source>
</evidence>
<dbReference type="InterPro" id="IPR036770">
    <property type="entry name" value="Ankyrin_rpt-contain_sf"/>
</dbReference>
<feature type="region of interest" description="Disordered" evidence="1">
    <location>
        <begin position="1155"/>
        <end position="1219"/>
    </location>
</feature>
<dbReference type="SUPFAM" id="SSF48403">
    <property type="entry name" value="Ankyrin repeat"/>
    <property type="match status" value="1"/>
</dbReference>
<dbReference type="Gene3D" id="1.25.40.20">
    <property type="entry name" value="Ankyrin repeat-containing domain"/>
    <property type="match status" value="1"/>
</dbReference>
<feature type="region of interest" description="Disordered" evidence="1">
    <location>
        <begin position="1542"/>
        <end position="1561"/>
    </location>
</feature>
<accession>A0A1Q9DRC7</accession>
<evidence type="ECO:0000313" key="4">
    <source>
        <dbReference type="Proteomes" id="UP000186817"/>
    </source>
</evidence>
<dbReference type="InterPro" id="IPR001584">
    <property type="entry name" value="Integrase_cat-core"/>
</dbReference>
<dbReference type="InterPro" id="IPR036397">
    <property type="entry name" value="RNaseH_sf"/>
</dbReference>
<feature type="compositionally biased region" description="Basic and acidic residues" evidence="1">
    <location>
        <begin position="1416"/>
        <end position="1426"/>
    </location>
</feature>
<keyword evidence="4" id="KW-1185">Reference proteome</keyword>
<dbReference type="EMBL" id="LSRX01000424">
    <property type="protein sequence ID" value="OLP97698.1"/>
    <property type="molecule type" value="Genomic_DNA"/>
</dbReference>
<reference evidence="3 4" key="1">
    <citation type="submission" date="2016-02" db="EMBL/GenBank/DDBJ databases">
        <title>Genome analysis of coral dinoflagellate symbionts highlights evolutionary adaptations to a symbiotic lifestyle.</title>
        <authorList>
            <person name="Aranda M."/>
            <person name="Li Y."/>
            <person name="Liew Y.J."/>
            <person name="Baumgarten S."/>
            <person name="Simakov O."/>
            <person name="Wilson M."/>
            <person name="Piel J."/>
            <person name="Ashoor H."/>
            <person name="Bougouffa S."/>
            <person name="Bajic V.B."/>
            <person name="Ryu T."/>
            <person name="Ravasi T."/>
            <person name="Bayer T."/>
            <person name="Micklem G."/>
            <person name="Kim H."/>
            <person name="Bhak J."/>
            <person name="Lajeunesse T.C."/>
            <person name="Voolstra C.R."/>
        </authorList>
    </citation>
    <scope>NUCLEOTIDE SEQUENCE [LARGE SCALE GENOMIC DNA]</scope>
    <source>
        <strain evidence="3 4">CCMP2467</strain>
    </source>
</reference>
<comment type="caution">
    <text evidence="3">The sequence shown here is derived from an EMBL/GenBank/DDBJ whole genome shotgun (WGS) entry which is preliminary data.</text>
</comment>
<dbReference type="GO" id="GO:0003676">
    <property type="term" value="F:nucleic acid binding"/>
    <property type="evidence" value="ECO:0007669"/>
    <property type="project" value="InterPro"/>
</dbReference>
<feature type="domain" description="Integrase catalytic" evidence="2">
    <location>
        <begin position="1196"/>
        <end position="1357"/>
    </location>
</feature>
<feature type="region of interest" description="Disordered" evidence="1">
    <location>
        <begin position="413"/>
        <end position="440"/>
    </location>
</feature>
<dbReference type="GO" id="GO:0015074">
    <property type="term" value="P:DNA integration"/>
    <property type="evidence" value="ECO:0007669"/>
    <property type="project" value="InterPro"/>
</dbReference>
<evidence type="ECO:0000259" key="2">
    <source>
        <dbReference type="PROSITE" id="PS50994"/>
    </source>
</evidence>
<evidence type="ECO:0000256" key="1">
    <source>
        <dbReference type="SAM" id="MobiDB-lite"/>
    </source>
</evidence>
<feature type="compositionally biased region" description="Acidic residues" evidence="1">
    <location>
        <begin position="1195"/>
        <end position="1211"/>
    </location>
</feature>
<feature type="compositionally biased region" description="Polar residues" evidence="1">
    <location>
        <begin position="427"/>
        <end position="440"/>
    </location>
</feature>
<feature type="region of interest" description="Disordered" evidence="1">
    <location>
        <begin position="1416"/>
        <end position="1501"/>
    </location>
</feature>
<gene>
    <name evidence="3" type="ORF">AK812_SmicGene19911</name>
</gene>
<organism evidence="3 4">
    <name type="scientific">Symbiodinium microadriaticum</name>
    <name type="common">Dinoflagellate</name>
    <name type="synonym">Zooxanthella microadriatica</name>
    <dbReference type="NCBI Taxonomy" id="2951"/>
    <lineage>
        <taxon>Eukaryota</taxon>
        <taxon>Sar</taxon>
        <taxon>Alveolata</taxon>
        <taxon>Dinophyceae</taxon>
        <taxon>Suessiales</taxon>
        <taxon>Symbiodiniaceae</taxon>
        <taxon>Symbiodinium</taxon>
    </lineage>
</organism>
<sequence length="2128" mass="236062">MRAVDNSPDPAHQLTKTFSLNPKSITMEHIEDGNCTATIWGLSRWAAAGLFVNCDSSMAGGSTILELKHHVLNGRLAQAKKLIAASQISLEDVADEDGNTPLHWLAHALQATPEATDQEMLTFLLQNAAPKNRQNSLGETPLMSAVRNFLLDEKRAQVLIEDLLTKAHVDPSRSDLVGETPLMEEVLRGNVEANHESVGGLVNGVAAAPLQEQVNVPMNEAIHAVVPGQGQIFLSIKGGFLVQKLAEMRSSIIYELRGCGYLKQDGVTNDPSIKVIQEDFSMRVPNDPTLKDLLVLEDFGVRGMSNLSWKDLLEDFGARAMRDLSIKVIFGDLRMLQACRALEVNVVIHLLALRVWLLSRSNKTETFVHACGDPRRGTQELPRPASTLTTTERLLDKVAEGLHQLQQAHLEKLDNRNADEAPEQRKPGTTTLPSLSAPSGNESAVALQDWLEVIDGPLRDISDSSSWWWDAVKKRACDSYRIWVASGPYERWAHKPPTAEDLEKGKFSRLSARTAGMLLQAMAETVRAEMVARSITRSPVALLFRLYTMYQPGGESEKAYILQYLVTPPKAQTAVEMVATLRQRERMLLRADNLSIAKPDPSLLVRGLNALVGDVWAKDRDVTFRTQLVKSRRGVDVSPTWESALQLHQHLRAEAENMVHALSIKNEAVELRRARRTPLDVRVEEGVPTLIDSGATQILRQPRDGAEMASATRVSVTLANDEKRDLLQAESGAILSTSAETQPILPMAELVSAGCEISWKKGGCPELAQEQAAKLVNEIEDKKLKELKDGVSLLKAKLEHLVHEEKLPWITYVARYLEGGLAKDLWKGLQGSFMKILSEHMLDPLCQGSQLGEGWNRLKDLPFPRRRRKRMLDSTRWVVHLPVSRDEEHPKAEEYGPDAVVVNVPGELLTKVYIPLLWGAATGRIAAIIGSTPATSAASELQTMRMARALALYVVGRLARPTTRTGFFWTTPTSSVDGGSCQLLKEFVKVTGMRESELNLGDFGVPGRKPLIATTNYHLDRLSVSEEGTIDQSVVAWPVTLKLKVTRAVRENSFEDQHVALGGSLKAMTPEKWKEHARAGHYPARRDCLQCIMHGATGHRHTRVEHPSLFCLTVDITGPFRTQGEDPGARGDRAKAAKMKYLLVAKFTIPESYVTGEFEPTGSDPLDEEVGSKDPFDEEDKVPIGGDDRDPSEAIVEEEPLDAEEESEETDTGAGVGPIPLDVEAPKATYLLFAEPLLNDKGPTIASAIQSIVLFLQSLSIPVLRFHSDGAAQLTARPLVQWLHQQAIRTSTSTPGVPQGNGAAESAVKELKLRTRKILSTSGLEKPFWPVAARAVASIQRARVLRQVPKMIASFGSKVLVKKRRCAASGALIRLECEERWSEGLYLGLSDQVADGHLVYVDGTFTHTRSVRDKAKLVDAREHQPDENQEMPVLEDGQDPPARRFRIHGKSAPRIATIGGNPDDVGDSSGRGHSPDLEHHEGGPKGRGHSPDYRDSSNDVEDERVVLAPRVAVCDGKLVLEHYDDDLPSDYEESSPRIAALEHNPDHEPDEDGDQEKTRDPEVYAESVLKQGLRVDESVVGHLFELLPDQRISRKIDDYEHAGLPPKAWASGVYRHGGVLGVRNSTKDYPLATKVVNLFIQEKLGGHACWSTFSMHRNLSVKKHRDSHNARDKDSYLIAISDFKDGGLWVQLKADEEAEKEDIVILEGEKGIVKRFQSEEGDKQVIPFDSRRWHATRQWSGNRLVLAVYNVRGLERLGFQLSQESSTVEAPKIRKLLGSEGGEVQEPQQVEVELEPREAVLHIRMTVQEWNVTSTRYGTDHFIEGMAERWEQINLEVDDLNSVIPAVIMKDIECDWVQVYNAVVNVEEVIVLWIHRRWGRPPIPEMDFRGGIPRLAMMCARDVNDLMKFVEVAEGETSGEDDVRMMKASPENIYTPNIEDIVSKVSPESPLKVTHTVDPREVLPVVEAWVPAMEAELAALDKMAAIKRCKGPEAQRMRKDPNVVIVPSKLVFTVKPGLEPGKIRRKVRCVACGNFSGESAEELGDVYSAGAAIDLVRICLAEKNAHQGWIAATDDMKTAFLRAPIPDLPNGRKYAMEPPKAMIRESKMVVRAQKRDNSIGEMAFSKWW</sequence>
<proteinExistence type="predicted"/>